<feature type="domain" description="ABC transmembrane type-2" evidence="7">
    <location>
        <begin position="35"/>
        <end position="259"/>
    </location>
</feature>
<dbReference type="GO" id="GO:0043190">
    <property type="term" value="C:ATP-binding cassette (ABC) transporter complex"/>
    <property type="evidence" value="ECO:0007669"/>
    <property type="project" value="InterPro"/>
</dbReference>
<comment type="caution">
    <text evidence="8">The sequence shown here is derived from an EMBL/GenBank/DDBJ whole genome shotgun (WGS) entry which is preliminary data.</text>
</comment>
<evidence type="ECO:0000313" key="8">
    <source>
        <dbReference type="EMBL" id="PXX60194.1"/>
    </source>
</evidence>
<dbReference type="GO" id="GO:0140359">
    <property type="term" value="F:ABC-type transporter activity"/>
    <property type="evidence" value="ECO:0007669"/>
    <property type="project" value="InterPro"/>
</dbReference>
<dbReference type="InterPro" id="IPR013525">
    <property type="entry name" value="ABC2_TM"/>
</dbReference>
<sequence>MSTRRIRGMSGPATACADTVVMFRRAVRHTLRSRDTLLISLLLPVLIMLLFVYVFGGAIQVEGPYIDYVIPGIILLCTGFGASITATAVATDLRTGAVDRFRTLPIYRQALLAGHVGEGVARNMIAVALVLLVGVLLGFHPRASLLAWLGALAIIALFVHAITWIAVALGLLAQNPEAAGGFTYAIMFIPYISSAFVPTASMPTWLRGFADHQPATPVIDTLRDLFTGADAGSGASAVLWSVGLAAVGYVCAAVLFARRAR</sequence>
<dbReference type="Proteomes" id="UP000247569">
    <property type="component" value="Unassembled WGS sequence"/>
</dbReference>
<keyword evidence="9" id="KW-1185">Reference proteome</keyword>
<protein>
    <recommendedName>
        <fullName evidence="6">Transport permease protein</fullName>
    </recommendedName>
</protein>
<name>A0A318JTY1_9NOCA</name>
<feature type="transmembrane region" description="Helical" evidence="6">
    <location>
        <begin position="37"/>
        <end position="56"/>
    </location>
</feature>
<feature type="transmembrane region" description="Helical" evidence="6">
    <location>
        <begin position="68"/>
        <end position="90"/>
    </location>
</feature>
<dbReference type="PIRSF" id="PIRSF006648">
    <property type="entry name" value="DrrB"/>
    <property type="match status" value="1"/>
</dbReference>
<dbReference type="EMBL" id="QJKF01000010">
    <property type="protein sequence ID" value="PXX60194.1"/>
    <property type="molecule type" value="Genomic_DNA"/>
</dbReference>
<keyword evidence="4 6" id="KW-0472">Membrane</keyword>
<dbReference type="InterPro" id="IPR000412">
    <property type="entry name" value="ABC_2_transport"/>
</dbReference>
<feature type="transmembrane region" description="Helical" evidence="6">
    <location>
        <begin position="111"/>
        <end position="139"/>
    </location>
</feature>
<feature type="transmembrane region" description="Helical" evidence="6">
    <location>
        <begin position="145"/>
        <end position="172"/>
    </location>
</feature>
<keyword evidence="6" id="KW-0813">Transport</keyword>
<gene>
    <name evidence="8" type="ORF">DFR70_11034</name>
</gene>
<feature type="transmembrane region" description="Helical" evidence="6">
    <location>
        <begin position="237"/>
        <end position="257"/>
    </location>
</feature>
<comment type="similarity">
    <text evidence="6">Belongs to the ABC-2 integral membrane protein family.</text>
</comment>
<organism evidence="8 9">
    <name type="scientific">Nocardia tenerifensis</name>
    <dbReference type="NCBI Taxonomy" id="228006"/>
    <lineage>
        <taxon>Bacteria</taxon>
        <taxon>Bacillati</taxon>
        <taxon>Actinomycetota</taxon>
        <taxon>Actinomycetes</taxon>
        <taxon>Mycobacteriales</taxon>
        <taxon>Nocardiaceae</taxon>
        <taxon>Nocardia</taxon>
    </lineage>
</organism>
<comment type="subcellular location">
    <subcellularLocation>
        <location evidence="6">Cell membrane</location>
        <topology evidence="6">Multi-pass membrane protein</topology>
    </subcellularLocation>
    <subcellularLocation>
        <location evidence="1">Membrane</location>
        <topology evidence="1">Multi-pass membrane protein</topology>
    </subcellularLocation>
</comment>
<keyword evidence="3 6" id="KW-1133">Transmembrane helix</keyword>
<dbReference type="AlphaFoldDB" id="A0A318JTY1"/>
<reference evidence="8 9" key="1">
    <citation type="submission" date="2018-05" db="EMBL/GenBank/DDBJ databases">
        <title>Genomic Encyclopedia of Type Strains, Phase IV (KMG-IV): sequencing the most valuable type-strain genomes for metagenomic binning, comparative biology and taxonomic classification.</title>
        <authorList>
            <person name="Goeker M."/>
        </authorList>
    </citation>
    <scope>NUCLEOTIDE SEQUENCE [LARGE SCALE GENOMIC DNA]</scope>
    <source>
        <strain evidence="8 9">DSM 44704</strain>
    </source>
</reference>
<feature type="transmembrane region" description="Helical" evidence="6">
    <location>
        <begin position="179"/>
        <end position="197"/>
    </location>
</feature>
<evidence type="ECO:0000313" key="9">
    <source>
        <dbReference type="Proteomes" id="UP000247569"/>
    </source>
</evidence>
<dbReference type="InterPro" id="IPR047817">
    <property type="entry name" value="ABC2_TM_bact-type"/>
</dbReference>
<evidence type="ECO:0000256" key="4">
    <source>
        <dbReference type="ARBA" id="ARBA00023136"/>
    </source>
</evidence>
<evidence type="ECO:0000256" key="5">
    <source>
        <dbReference type="ARBA" id="ARBA00023251"/>
    </source>
</evidence>
<dbReference type="PANTHER" id="PTHR43229">
    <property type="entry name" value="NODULATION PROTEIN J"/>
    <property type="match status" value="1"/>
</dbReference>
<evidence type="ECO:0000256" key="6">
    <source>
        <dbReference type="RuleBase" id="RU361157"/>
    </source>
</evidence>
<keyword evidence="2 6" id="KW-0812">Transmembrane</keyword>
<accession>A0A318JTY1</accession>
<evidence type="ECO:0000256" key="3">
    <source>
        <dbReference type="ARBA" id="ARBA00022989"/>
    </source>
</evidence>
<keyword evidence="5" id="KW-0046">Antibiotic resistance</keyword>
<dbReference type="InterPro" id="IPR051784">
    <property type="entry name" value="Nod_factor_ABC_transporter"/>
</dbReference>
<evidence type="ECO:0000256" key="2">
    <source>
        <dbReference type="ARBA" id="ARBA00022692"/>
    </source>
</evidence>
<keyword evidence="6" id="KW-1003">Cell membrane</keyword>
<evidence type="ECO:0000259" key="7">
    <source>
        <dbReference type="PROSITE" id="PS51012"/>
    </source>
</evidence>
<dbReference type="PROSITE" id="PS51012">
    <property type="entry name" value="ABC_TM2"/>
    <property type="match status" value="1"/>
</dbReference>
<dbReference type="GO" id="GO:0046677">
    <property type="term" value="P:response to antibiotic"/>
    <property type="evidence" value="ECO:0007669"/>
    <property type="project" value="UniProtKB-KW"/>
</dbReference>
<dbReference type="PANTHER" id="PTHR43229:SF2">
    <property type="entry name" value="NODULATION PROTEIN J"/>
    <property type="match status" value="1"/>
</dbReference>
<dbReference type="Pfam" id="PF01061">
    <property type="entry name" value="ABC2_membrane"/>
    <property type="match status" value="1"/>
</dbReference>
<proteinExistence type="inferred from homology"/>
<evidence type="ECO:0000256" key="1">
    <source>
        <dbReference type="ARBA" id="ARBA00004141"/>
    </source>
</evidence>